<evidence type="ECO:0000256" key="1">
    <source>
        <dbReference type="ARBA" id="ARBA00022460"/>
    </source>
</evidence>
<keyword evidence="1 3" id="KW-0193">Cuticle</keyword>
<dbReference type="Pfam" id="PF00379">
    <property type="entry name" value="Chitin_bind_4"/>
    <property type="match status" value="1"/>
</dbReference>
<proteinExistence type="predicted"/>
<dbReference type="PANTHER" id="PTHR10380">
    <property type="entry name" value="CUTICLE PROTEIN"/>
    <property type="match status" value="1"/>
</dbReference>
<dbReference type="InterPro" id="IPR050468">
    <property type="entry name" value="Cuticle_Struct_Prot"/>
</dbReference>
<reference evidence="4" key="1">
    <citation type="submission" date="2021-12" db="EMBL/GenBank/DDBJ databases">
        <authorList>
            <person name="King R."/>
        </authorList>
    </citation>
    <scope>NUCLEOTIDE SEQUENCE</scope>
</reference>
<dbReference type="PROSITE" id="PS51155">
    <property type="entry name" value="CHIT_BIND_RR_2"/>
    <property type="match status" value="1"/>
</dbReference>
<dbReference type="OrthoDB" id="6343684at2759"/>
<evidence type="ECO:0000313" key="4">
    <source>
        <dbReference type="EMBL" id="CAH0602319.1"/>
    </source>
</evidence>
<keyword evidence="5" id="KW-1185">Reference proteome</keyword>
<dbReference type="GO" id="GO:0008010">
    <property type="term" value="F:structural constituent of chitin-based larval cuticle"/>
    <property type="evidence" value="ECO:0007669"/>
    <property type="project" value="TreeGrafter"/>
</dbReference>
<dbReference type="Proteomes" id="UP001154114">
    <property type="component" value="Chromosome 31"/>
</dbReference>
<dbReference type="AlphaFoldDB" id="A0A9P0FZB8"/>
<name>A0A9P0FZB8_CHRIL</name>
<evidence type="ECO:0008006" key="6">
    <source>
        <dbReference type="Google" id="ProtNLM"/>
    </source>
</evidence>
<organism evidence="4 5">
    <name type="scientific">Chrysodeixis includens</name>
    <name type="common">Soybean looper</name>
    <name type="synonym">Pseudoplusia includens</name>
    <dbReference type="NCBI Taxonomy" id="689277"/>
    <lineage>
        <taxon>Eukaryota</taxon>
        <taxon>Metazoa</taxon>
        <taxon>Ecdysozoa</taxon>
        <taxon>Arthropoda</taxon>
        <taxon>Hexapoda</taxon>
        <taxon>Insecta</taxon>
        <taxon>Pterygota</taxon>
        <taxon>Neoptera</taxon>
        <taxon>Endopterygota</taxon>
        <taxon>Lepidoptera</taxon>
        <taxon>Glossata</taxon>
        <taxon>Ditrysia</taxon>
        <taxon>Noctuoidea</taxon>
        <taxon>Noctuidae</taxon>
        <taxon>Plusiinae</taxon>
        <taxon>Chrysodeixis</taxon>
    </lineage>
</organism>
<evidence type="ECO:0000313" key="5">
    <source>
        <dbReference type="Proteomes" id="UP001154114"/>
    </source>
</evidence>
<dbReference type="PROSITE" id="PS00233">
    <property type="entry name" value="CHIT_BIND_RR_1"/>
    <property type="match status" value="1"/>
</dbReference>
<dbReference type="InterPro" id="IPR000618">
    <property type="entry name" value="Insect_cuticle"/>
</dbReference>
<dbReference type="InterPro" id="IPR031311">
    <property type="entry name" value="CHIT_BIND_RR_consensus"/>
</dbReference>
<dbReference type="GO" id="GO:0062129">
    <property type="term" value="C:chitin-based extracellular matrix"/>
    <property type="evidence" value="ECO:0007669"/>
    <property type="project" value="TreeGrafter"/>
</dbReference>
<dbReference type="PANTHER" id="PTHR10380:SF237">
    <property type="entry name" value="CUTICULAR PROTEIN 65AU, ISOFORM A-RELATED"/>
    <property type="match status" value="1"/>
</dbReference>
<dbReference type="EMBL" id="LR824034">
    <property type="protein sequence ID" value="CAH0602319.1"/>
    <property type="molecule type" value="Genomic_DNA"/>
</dbReference>
<protein>
    <recommendedName>
        <fullName evidence="6">Larval cuticle protein LCP-17-like</fullName>
    </recommendedName>
</protein>
<accession>A0A9P0FZB8</accession>
<gene>
    <name evidence="4" type="ORF">CINC_LOCUS9961</name>
</gene>
<evidence type="ECO:0000256" key="3">
    <source>
        <dbReference type="PROSITE-ProRule" id="PRU00497"/>
    </source>
</evidence>
<keyword evidence="2" id="KW-0732">Signal</keyword>
<evidence type="ECO:0000256" key="2">
    <source>
        <dbReference type="ARBA" id="ARBA00022729"/>
    </source>
</evidence>
<dbReference type="PRINTS" id="PR00947">
    <property type="entry name" value="CUTICLE"/>
</dbReference>
<sequence>MVHKYDSTVSDRQCESRVGSIHNGNMKFLILSICVAVAAADVSHILPKDEAAAHILKQELDVGVEGEYQYSYETDNGISASETGRLVNAGQENAAEVAQGEASWTSPEGDKISLSYIADENGYQPQGSHLPTPPPIPEAILRAIQYIKDHPPKAE</sequence>